<dbReference type="HOGENOM" id="CLU_000288_34_23_1"/>
<sequence length="900" mass="101550">MAEALGITSSIIAVLQLTNSIVGYCRSMKEASKESKTLFAEIVATRGFLETLKDNLEGTDSRVIKSLGTSDGPLMNLYAALKQLDSKLSKSASASGLNKLGMSLRWPFNRDQTLSLFSVIERQKLLLALALENDDIELSRSIKRDTTITRQEVETIREGVESIMSGVESLNRTEKDTAQREILSWLSSLNPWNVHATILSRRVADTGDWFLKSVEYNKWLAGMNRILFCVGIPGAGKTSLASLVMDDLQTNHLRSDVKIGLAWVYCDYAQGESQNTTSNMCSLLRQLVEGLPTFPQEIFRLYMSHKEGKRLLGPSDCLLAIAALSRMYNQVFVVVDAIDECYNGQGERDKFVEELQGLPENIRLIITSRPIKSIEVEFAHGIQMNIQAQQSDIEKYVSARLESEKSLAKMIKADNDLPTIIKNKITETSKGMFLMSKLHMDDLARKAKRTKREFQEALNKLPEKLDQIYQNAFERIASQEADDLALAQQVLSWVCLSYEPLSVWKLRHAIAIQSGMLQSDEDYLIDSDYLLSVCAGLVPCDNDIVRFVHYTAASYFHQNRHIHFPQAEIRIAHTCVSHLNGIFGSMEGHYMSSFRGPTSELLYGPQYYHDIIVDMMVAEKQILLQKFPLLSYVARYLVAHVRFQFQHGLPDEGLIDMTRKLWLDSEKRITLRAICVSNYRRDEAIEKYALDFYPPLDDLEFAVFFGLKSLVRGILAPASTRGIVRNLLPLSKSSLYLSVCIAAFYGFNDILELLLKATEGVSGRMVVHLRLEYWESHIEIPLTPERLNFALSPVLNTEPAHVYQSWTAVQCAVAQRHFSSLKILLDSAIANKPIKVWLREAGNENPLFLPQSLASPEALAILLKYGFEDRNSKGESLLHLVAKDHGPNVVQFLLDHGAKY</sequence>
<dbReference type="SUPFAM" id="SSF52540">
    <property type="entry name" value="P-loop containing nucleoside triphosphate hydrolases"/>
    <property type="match status" value="1"/>
</dbReference>
<dbReference type="InterPro" id="IPR036770">
    <property type="entry name" value="Ankyrin_rpt-contain_sf"/>
</dbReference>
<keyword evidence="5" id="KW-1185">Reference proteome</keyword>
<dbReference type="Proteomes" id="UP000054321">
    <property type="component" value="Unassembled WGS sequence"/>
</dbReference>
<evidence type="ECO:0000256" key="1">
    <source>
        <dbReference type="ARBA" id="ARBA00022737"/>
    </source>
</evidence>
<evidence type="ECO:0000313" key="4">
    <source>
        <dbReference type="EMBL" id="KIN03428.1"/>
    </source>
</evidence>
<dbReference type="EMBL" id="KN832873">
    <property type="protein sequence ID" value="KIN03428.1"/>
    <property type="molecule type" value="Genomic_DNA"/>
</dbReference>
<dbReference type="Pfam" id="PF24883">
    <property type="entry name" value="NPHP3_N"/>
    <property type="match status" value="1"/>
</dbReference>
<dbReference type="InterPro" id="IPR027417">
    <property type="entry name" value="P-loop_NTPase"/>
</dbReference>
<feature type="repeat" description="ANK" evidence="2">
    <location>
        <begin position="873"/>
        <end position="900"/>
    </location>
</feature>
<dbReference type="Gene3D" id="1.25.40.20">
    <property type="entry name" value="Ankyrin repeat-containing domain"/>
    <property type="match status" value="1"/>
</dbReference>
<accession>A0A0C3DN16</accession>
<dbReference type="InParanoid" id="A0A0C3DN16"/>
<dbReference type="PROSITE" id="PS50088">
    <property type="entry name" value="ANK_REPEAT"/>
    <property type="match status" value="1"/>
</dbReference>
<dbReference type="PANTHER" id="PTHR10039:SF15">
    <property type="entry name" value="NACHT DOMAIN-CONTAINING PROTEIN"/>
    <property type="match status" value="1"/>
</dbReference>
<gene>
    <name evidence="4" type="ORF">OIDMADRAFT_51391</name>
</gene>
<reference evidence="4 5" key="1">
    <citation type="submission" date="2014-04" db="EMBL/GenBank/DDBJ databases">
        <authorList>
            <consortium name="DOE Joint Genome Institute"/>
            <person name="Kuo A."/>
            <person name="Martino E."/>
            <person name="Perotto S."/>
            <person name="Kohler A."/>
            <person name="Nagy L.G."/>
            <person name="Floudas D."/>
            <person name="Copeland A."/>
            <person name="Barry K.W."/>
            <person name="Cichocki N."/>
            <person name="Veneault-Fourrey C."/>
            <person name="LaButti K."/>
            <person name="Lindquist E.A."/>
            <person name="Lipzen A."/>
            <person name="Lundell T."/>
            <person name="Morin E."/>
            <person name="Murat C."/>
            <person name="Sun H."/>
            <person name="Tunlid A."/>
            <person name="Henrissat B."/>
            <person name="Grigoriev I.V."/>
            <person name="Hibbett D.S."/>
            <person name="Martin F."/>
            <person name="Nordberg H.P."/>
            <person name="Cantor M.N."/>
            <person name="Hua S.X."/>
        </authorList>
    </citation>
    <scope>NUCLEOTIDE SEQUENCE [LARGE SCALE GENOMIC DNA]</scope>
    <source>
        <strain evidence="4 5">Zn</strain>
    </source>
</reference>
<dbReference type="STRING" id="913774.A0A0C3DN16"/>
<protein>
    <recommendedName>
        <fullName evidence="3">Nephrocystin 3-like N-terminal domain-containing protein</fullName>
    </recommendedName>
</protein>
<evidence type="ECO:0000259" key="3">
    <source>
        <dbReference type="Pfam" id="PF24883"/>
    </source>
</evidence>
<keyword evidence="2" id="KW-0040">ANK repeat</keyword>
<evidence type="ECO:0000313" key="5">
    <source>
        <dbReference type="Proteomes" id="UP000054321"/>
    </source>
</evidence>
<reference evidence="5" key="2">
    <citation type="submission" date="2015-01" db="EMBL/GenBank/DDBJ databases">
        <title>Evolutionary Origins and Diversification of the Mycorrhizal Mutualists.</title>
        <authorList>
            <consortium name="DOE Joint Genome Institute"/>
            <consortium name="Mycorrhizal Genomics Consortium"/>
            <person name="Kohler A."/>
            <person name="Kuo A."/>
            <person name="Nagy L.G."/>
            <person name="Floudas D."/>
            <person name="Copeland A."/>
            <person name="Barry K.W."/>
            <person name="Cichocki N."/>
            <person name="Veneault-Fourrey C."/>
            <person name="LaButti K."/>
            <person name="Lindquist E.A."/>
            <person name="Lipzen A."/>
            <person name="Lundell T."/>
            <person name="Morin E."/>
            <person name="Murat C."/>
            <person name="Riley R."/>
            <person name="Ohm R."/>
            <person name="Sun H."/>
            <person name="Tunlid A."/>
            <person name="Henrissat B."/>
            <person name="Grigoriev I.V."/>
            <person name="Hibbett D.S."/>
            <person name="Martin F."/>
        </authorList>
    </citation>
    <scope>NUCLEOTIDE SEQUENCE [LARGE SCALE GENOMIC DNA]</scope>
    <source>
        <strain evidence="5">Zn</strain>
    </source>
</reference>
<dbReference type="OrthoDB" id="195446at2759"/>
<evidence type="ECO:0000256" key="2">
    <source>
        <dbReference type="PROSITE-ProRule" id="PRU00023"/>
    </source>
</evidence>
<dbReference type="PANTHER" id="PTHR10039">
    <property type="entry name" value="AMELOGENIN"/>
    <property type="match status" value="1"/>
</dbReference>
<dbReference type="PROSITE" id="PS50297">
    <property type="entry name" value="ANK_REP_REGION"/>
    <property type="match status" value="1"/>
</dbReference>
<keyword evidence="1" id="KW-0677">Repeat</keyword>
<feature type="domain" description="Nephrocystin 3-like N-terminal" evidence="3">
    <location>
        <begin position="205"/>
        <end position="369"/>
    </location>
</feature>
<dbReference type="SUPFAM" id="SSF48403">
    <property type="entry name" value="Ankyrin repeat"/>
    <property type="match status" value="1"/>
</dbReference>
<organism evidence="4 5">
    <name type="scientific">Oidiodendron maius (strain Zn)</name>
    <dbReference type="NCBI Taxonomy" id="913774"/>
    <lineage>
        <taxon>Eukaryota</taxon>
        <taxon>Fungi</taxon>
        <taxon>Dikarya</taxon>
        <taxon>Ascomycota</taxon>
        <taxon>Pezizomycotina</taxon>
        <taxon>Leotiomycetes</taxon>
        <taxon>Leotiomycetes incertae sedis</taxon>
        <taxon>Myxotrichaceae</taxon>
        <taxon>Oidiodendron</taxon>
    </lineage>
</organism>
<dbReference type="InterPro" id="IPR056884">
    <property type="entry name" value="NPHP3-like_N"/>
</dbReference>
<name>A0A0C3DN16_OIDMZ</name>
<proteinExistence type="predicted"/>
<dbReference type="Gene3D" id="3.40.50.300">
    <property type="entry name" value="P-loop containing nucleotide triphosphate hydrolases"/>
    <property type="match status" value="1"/>
</dbReference>
<dbReference type="InterPro" id="IPR002110">
    <property type="entry name" value="Ankyrin_rpt"/>
</dbReference>
<dbReference type="AlphaFoldDB" id="A0A0C3DN16"/>